<accession>A0A6P1E7T8</accession>
<dbReference type="AlphaFoldDB" id="A0A6P1E7T8"/>
<proteinExistence type="predicted"/>
<sequence length="93" mass="10200">MTPEDLFSQFQGLLDAGHLEQARTFLQENAEGLGDHLTNATDMLADFDVSSVTDHVQNFGEETTSKVAESLEGLKDQVDASGWLDKIIGIFKN</sequence>
<organism evidence="1 2">
    <name type="scientific">Lentilactobacillus hilgardii</name>
    <name type="common">Lactobacillus hilgardii</name>
    <dbReference type="NCBI Taxonomy" id="1588"/>
    <lineage>
        <taxon>Bacteria</taxon>
        <taxon>Bacillati</taxon>
        <taxon>Bacillota</taxon>
        <taxon>Bacilli</taxon>
        <taxon>Lactobacillales</taxon>
        <taxon>Lactobacillaceae</taxon>
        <taxon>Lentilactobacillus</taxon>
    </lineage>
</organism>
<dbReference type="Proteomes" id="UP000465035">
    <property type="component" value="Chromosome"/>
</dbReference>
<gene>
    <name evidence="1" type="ORF">GQR93_03195</name>
</gene>
<reference evidence="1 2" key="1">
    <citation type="submission" date="2019-12" db="EMBL/GenBank/DDBJ databases">
        <title>Lactobacillus hilgardii FLUB.</title>
        <authorList>
            <person name="Gustaw K."/>
        </authorList>
    </citation>
    <scope>NUCLEOTIDE SEQUENCE [LARGE SCALE GENOMIC DNA]</scope>
    <source>
        <strain evidence="1 2">FLUB</strain>
    </source>
</reference>
<dbReference type="SMR" id="A0A6P1E7T8"/>
<evidence type="ECO:0000313" key="1">
    <source>
        <dbReference type="EMBL" id="QHB51301.1"/>
    </source>
</evidence>
<dbReference type="EMBL" id="CP047121">
    <property type="protein sequence ID" value="QHB51301.1"/>
    <property type="molecule type" value="Genomic_DNA"/>
</dbReference>
<dbReference type="GeneID" id="69057366"/>
<name>A0A6P1E7T8_LENHI</name>
<dbReference type="RefSeq" id="WP_003552182.1">
    <property type="nucleotide sequence ID" value="NZ_CABKOL010000106.1"/>
</dbReference>
<evidence type="ECO:0000313" key="2">
    <source>
        <dbReference type="Proteomes" id="UP000465035"/>
    </source>
</evidence>
<protein>
    <submittedName>
        <fullName evidence="1">Uncharacterized protein</fullName>
    </submittedName>
</protein>